<dbReference type="Proteomes" id="UP001295740">
    <property type="component" value="Unassembled WGS sequence"/>
</dbReference>
<evidence type="ECO:0000256" key="1">
    <source>
        <dbReference type="SAM" id="MobiDB-lite"/>
    </source>
</evidence>
<feature type="compositionally biased region" description="Basic and acidic residues" evidence="1">
    <location>
        <begin position="103"/>
        <end position="119"/>
    </location>
</feature>
<feature type="compositionally biased region" description="Acidic residues" evidence="1">
    <location>
        <begin position="344"/>
        <end position="363"/>
    </location>
</feature>
<organism evidence="3 4">
    <name type="scientific">Anthostomella pinea</name>
    <dbReference type="NCBI Taxonomy" id="933095"/>
    <lineage>
        <taxon>Eukaryota</taxon>
        <taxon>Fungi</taxon>
        <taxon>Dikarya</taxon>
        <taxon>Ascomycota</taxon>
        <taxon>Pezizomycotina</taxon>
        <taxon>Sordariomycetes</taxon>
        <taxon>Xylariomycetidae</taxon>
        <taxon>Xylariales</taxon>
        <taxon>Xylariaceae</taxon>
        <taxon>Anthostomella</taxon>
    </lineage>
</organism>
<feature type="compositionally biased region" description="Basic and acidic residues" evidence="1">
    <location>
        <begin position="126"/>
        <end position="141"/>
    </location>
</feature>
<name>A0AAI8VBU7_9PEZI</name>
<feature type="compositionally biased region" description="Basic residues" evidence="1">
    <location>
        <begin position="328"/>
        <end position="337"/>
    </location>
</feature>
<feature type="compositionally biased region" description="Basic and acidic residues" evidence="1">
    <location>
        <begin position="73"/>
        <end position="89"/>
    </location>
</feature>
<dbReference type="SMART" id="SM00293">
    <property type="entry name" value="PWWP"/>
    <property type="match status" value="1"/>
</dbReference>
<evidence type="ECO:0000259" key="2">
    <source>
        <dbReference type="PROSITE" id="PS50812"/>
    </source>
</evidence>
<feature type="region of interest" description="Disordered" evidence="1">
    <location>
        <begin position="325"/>
        <end position="460"/>
    </location>
</feature>
<feature type="compositionally biased region" description="Low complexity" evidence="1">
    <location>
        <begin position="142"/>
        <end position="160"/>
    </location>
</feature>
<evidence type="ECO:0000313" key="3">
    <source>
        <dbReference type="EMBL" id="CAJ2501772.1"/>
    </source>
</evidence>
<dbReference type="PROSITE" id="PS50812">
    <property type="entry name" value="PWWP"/>
    <property type="match status" value="1"/>
</dbReference>
<reference evidence="3" key="1">
    <citation type="submission" date="2023-10" db="EMBL/GenBank/DDBJ databases">
        <authorList>
            <person name="Hackl T."/>
        </authorList>
    </citation>
    <scope>NUCLEOTIDE SEQUENCE</scope>
</reference>
<feature type="region of interest" description="Disordered" evidence="1">
    <location>
        <begin position="561"/>
        <end position="641"/>
    </location>
</feature>
<gene>
    <name evidence="3" type="ORF">KHLLAP_LOCUS2240</name>
</gene>
<feature type="compositionally biased region" description="Polar residues" evidence="1">
    <location>
        <begin position="396"/>
        <end position="412"/>
    </location>
</feature>
<feature type="compositionally biased region" description="Basic and acidic residues" evidence="1">
    <location>
        <begin position="430"/>
        <end position="460"/>
    </location>
</feature>
<feature type="domain" description="PWWP" evidence="2">
    <location>
        <begin position="195"/>
        <end position="268"/>
    </location>
</feature>
<protein>
    <submittedName>
        <fullName evidence="3">Uu.00g046250.m01.CDS01</fullName>
    </submittedName>
</protein>
<dbReference type="SUPFAM" id="SSF63748">
    <property type="entry name" value="Tudor/PWWP/MBT"/>
    <property type="match status" value="1"/>
</dbReference>
<proteinExistence type="predicted"/>
<evidence type="ECO:0000313" key="4">
    <source>
        <dbReference type="Proteomes" id="UP001295740"/>
    </source>
</evidence>
<feature type="compositionally biased region" description="Acidic residues" evidence="1">
    <location>
        <begin position="44"/>
        <end position="54"/>
    </location>
</feature>
<keyword evidence="4" id="KW-1185">Reference proteome</keyword>
<sequence>MSDEAPAKPTVAQPAQAAAAASADVSAPEPVAPAAEAEAKPTDTEVEVVVEAEAEAAAAPASEDTKAEEEDKPVEKAAETEIEEAKPGAEPETSATAPEPADDEKPSDADIEMKDKTEAAGDVAAEDEKPAETATNAEHEAAVLAAEGAAIEAEGATPGGDKSKARRKSSGVAAKAQKLNKKASKAKILHTDAKPGDHFFAKLKGFPPWPVVVCEEDMLPQNMLNSRPVTAVRPDGTYRDDFADGGKRVADRTFAVMYLHTNEFSWTPNTDLSELDPDTVADLVTTKMRKDLQSAHVLAAEKNNLDYYKNVLREFEEQRLAKIEAKKAKAKTPKKASKAVETVAADEDGDLEMPDVDEDDVAEVVEKKPKSKKRKAEDETSTPQRSESVKKPKIKLTTSSTPKTANGVQSPTPGKDSAKPVKVKAKSAKGGKDAESKKEKEPVAPKEPELTDQEKHTRKEKEILFLRHRLQKGLLLRDQEPKADEMKSMSEFLAKLETFPDLEVSIIRATKINKVLKAILKLENIPKEEEFKFKPRSQALLDKWNFLLATDAGAATPATGAASATANGVNGTSATPSKPEKAATNGVKETIEGKAEPATLEKEAKEEGESKAEALEEEKAAATETKVAAADDAEAKVESAA</sequence>
<dbReference type="Gene3D" id="2.30.30.140">
    <property type="match status" value="1"/>
</dbReference>
<dbReference type="InterPro" id="IPR000313">
    <property type="entry name" value="PWWP_dom"/>
</dbReference>
<dbReference type="EMBL" id="CAUWAG010000003">
    <property type="protein sequence ID" value="CAJ2501772.1"/>
    <property type="molecule type" value="Genomic_DNA"/>
</dbReference>
<feature type="compositionally biased region" description="Basic and acidic residues" evidence="1">
    <location>
        <begin position="589"/>
        <end position="621"/>
    </location>
</feature>
<feature type="compositionally biased region" description="Low complexity" evidence="1">
    <location>
        <begin position="561"/>
        <end position="572"/>
    </location>
</feature>
<dbReference type="Pfam" id="PF00855">
    <property type="entry name" value="PWWP"/>
    <property type="match status" value="1"/>
</dbReference>
<feature type="region of interest" description="Disordered" evidence="1">
    <location>
        <begin position="1"/>
        <end position="185"/>
    </location>
</feature>
<dbReference type="AlphaFoldDB" id="A0AAI8VBU7"/>
<accession>A0AAI8VBU7</accession>
<feature type="compositionally biased region" description="Low complexity" evidence="1">
    <location>
        <begin position="7"/>
        <end position="36"/>
    </location>
</feature>
<comment type="caution">
    <text evidence="3">The sequence shown here is derived from an EMBL/GenBank/DDBJ whole genome shotgun (WGS) entry which is preliminary data.</text>
</comment>